<evidence type="ECO:0000256" key="3">
    <source>
        <dbReference type="ARBA" id="ARBA00022603"/>
    </source>
</evidence>
<dbReference type="GO" id="GO:0003677">
    <property type="term" value="F:DNA binding"/>
    <property type="evidence" value="ECO:0007669"/>
    <property type="project" value="InterPro"/>
</dbReference>
<evidence type="ECO:0000256" key="1">
    <source>
        <dbReference type="ARBA" id="ARBA00006594"/>
    </source>
</evidence>
<evidence type="ECO:0000256" key="5">
    <source>
        <dbReference type="ARBA" id="ARBA00022691"/>
    </source>
</evidence>
<feature type="domain" description="DNA methylase adenine-specific" evidence="9">
    <location>
        <begin position="155"/>
        <end position="443"/>
    </location>
</feature>
<dbReference type="PANTHER" id="PTHR42998:SF1">
    <property type="entry name" value="TYPE I RESTRICTION ENZYME HINDI METHYLASE SUBUNIT"/>
    <property type="match status" value="1"/>
</dbReference>
<gene>
    <name evidence="11" type="ORF">B0F89_13014</name>
</gene>
<evidence type="ECO:0000256" key="6">
    <source>
        <dbReference type="ARBA" id="ARBA00022747"/>
    </source>
</evidence>
<dbReference type="InterPro" id="IPR052916">
    <property type="entry name" value="Type-I_RE_MTase_Subunit"/>
</dbReference>
<dbReference type="Proteomes" id="UP000239861">
    <property type="component" value="Unassembled WGS sequence"/>
</dbReference>
<sequence>MTTQELKKLEENLWSSANRLRATGGIKSADYAVPVLGIIFLRFADNKYSLYEKQIIKEFEESKNTIDPLPVEKIALRICGFYLGEKSRYDYLLNLSDSNSIAKAIKEAMEDVESWQDEKFQDILPKDNYYAIEKEDKTILPELLKTFSDIPKDASGDVFGKIYEYFLGKFALSEGQKGGEFFTPTSVVRFIVEVIEPYSGKIFDPACGSGGMFVQSANFLDKTKHKREDIYVCGQENETSTVKLAKMNLLVNNLRGEIKKANSYEENPFESKNKFNYVMANPPFNIKGVKEATVKDDNRFNFYGLPKNKGKKDDKITDANYLWISLFATSLNETGKAGFVMPNSASDARNSEYEIRKKIVDSGIVDCMVTIPSNMFYTVTLPATLWFFDKSKIKTPREDKILFIDARNIFKQIDRAHREWTSEHIQNLSTIVNLYHGSDEKYKKNIQNYTTNLKTSIKELEPILNEYKSFYDELVNKIEEKNLELNYTTNLEEINELIKAIKEQNQSLQEKLKPRLKKLKLTKQVKELDSKLEVCEEKIKEINYWDENISWLQTNFPEAKYQDVVGLCKVASRVDYIDEHDYSLNAGRYVGVVLEEENITKEDFKQKILNLNDELNVLNKDATELETAISQNIKKIFNEVK</sequence>
<comment type="catalytic activity">
    <reaction evidence="7">
        <text>a 2'-deoxyadenosine in DNA + S-adenosyl-L-methionine = an N(6)-methyl-2'-deoxyadenosine in DNA + S-adenosyl-L-homocysteine + H(+)</text>
        <dbReference type="Rhea" id="RHEA:15197"/>
        <dbReference type="Rhea" id="RHEA-COMP:12418"/>
        <dbReference type="Rhea" id="RHEA-COMP:12419"/>
        <dbReference type="ChEBI" id="CHEBI:15378"/>
        <dbReference type="ChEBI" id="CHEBI:57856"/>
        <dbReference type="ChEBI" id="CHEBI:59789"/>
        <dbReference type="ChEBI" id="CHEBI:90615"/>
        <dbReference type="ChEBI" id="CHEBI:90616"/>
        <dbReference type="EC" id="2.1.1.72"/>
    </reaction>
</comment>
<feature type="coiled-coil region" evidence="8">
    <location>
        <begin position="464"/>
        <end position="538"/>
    </location>
</feature>
<comment type="caution">
    <text evidence="11">The sequence shown here is derived from an EMBL/GenBank/DDBJ whole genome shotgun (WGS) entry which is preliminary data.</text>
</comment>
<dbReference type="REBASE" id="266419">
    <property type="entry name" value="M.AmaH16ORF13014P"/>
</dbReference>
<dbReference type="Pfam" id="PF12161">
    <property type="entry name" value="HsdM_N"/>
    <property type="match status" value="1"/>
</dbReference>
<keyword evidence="3" id="KW-0489">Methyltransferase</keyword>
<evidence type="ECO:0000256" key="7">
    <source>
        <dbReference type="ARBA" id="ARBA00047942"/>
    </source>
</evidence>
<feature type="coiled-coil region" evidence="8">
    <location>
        <begin position="594"/>
        <end position="628"/>
    </location>
</feature>
<dbReference type="SUPFAM" id="SSF53335">
    <property type="entry name" value="S-adenosyl-L-methionine-dependent methyltransferases"/>
    <property type="match status" value="1"/>
</dbReference>
<evidence type="ECO:0000259" key="9">
    <source>
        <dbReference type="Pfam" id="PF02384"/>
    </source>
</evidence>
<evidence type="ECO:0000256" key="2">
    <source>
        <dbReference type="ARBA" id="ARBA00011900"/>
    </source>
</evidence>
<evidence type="ECO:0000313" key="12">
    <source>
        <dbReference type="Proteomes" id="UP000239861"/>
    </source>
</evidence>
<evidence type="ECO:0000256" key="8">
    <source>
        <dbReference type="SAM" id="Coils"/>
    </source>
</evidence>
<keyword evidence="4" id="KW-0808">Transferase</keyword>
<name>A0AB36ZVQ6_9BACT</name>
<dbReference type="InterPro" id="IPR022749">
    <property type="entry name" value="D12N6_MeTrfase_N"/>
</dbReference>
<dbReference type="RefSeq" id="WP_079577278.1">
    <property type="nucleotide sequence ID" value="NZ_FUYO01000003.1"/>
</dbReference>
<dbReference type="Gene3D" id="3.40.50.150">
    <property type="entry name" value="Vaccinia Virus protein VP39"/>
    <property type="match status" value="1"/>
</dbReference>
<dbReference type="Pfam" id="PF02384">
    <property type="entry name" value="N6_Mtase"/>
    <property type="match status" value="1"/>
</dbReference>
<dbReference type="EMBL" id="PTIW01000030">
    <property type="protein sequence ID" value="PPK59858.1"/>
    <property type="molecule type" value="Genomic_DNA"/>
</dbReference>
<proteinExistence type="inferred from homology"/>
<comment type="similarity">
    <text evidence="1">Belongs to the N(4)/N(6)-methyltransferase family.</text>
</comment>
<dbReference type="AlphaFoldDB" id="A0AB36ZVQ6"/>
<organism evidence="11 12">
    <name type="scientific">Malaciobacter marinus</name>
    <dbReference type="NCBI Taxonomy" id="505249"/>
    <lineage>
        <taxon>Bacteria</taxon>
        <taxon>Pseudomonadati</taxon>
        <taxon>Campylobacterota</taxon>
        <taxon>Epsilonproteobacteria</taxon>
        <taxon>Campylobacterales</taxon>
        <taxon>Arcobacteraceae</taxon>
        <taxon>Malaciobacter</taxon>
    </lineage>
</organism>
<dbReference type="GO" id="GO:0009307">
    <property type="term" value="P:DNA restriction-modification system"/>
    <property type="evidence" value="ECO:0007669"/>
    <property type="project" value="UniProtKB-KW"/>
</dbReference>
<dbReference type="InterPro" id="IPR038333">
    <property type="entry name" value="T1MK-like_N_sf"/>
</dbReference>
<dbReference type="PRINTS" id="PR00507">
    <property type="entry name" value="N12N6MTFRASE"/>
</dbReference>
<accession>A0AB36ZVQ6</accession>
<dbReference type="GO" id="GO:0032259">
    <property type="term" value="P:methylation"/>
    <property type="evidence" value="ECO:0007669"/>
    <property type="project" value="UniProtKB-KW"/>
</dbReference>
<dbReference type="GO" id="GO:0009007">
    <property type="term" value="F:site-specific DNA-methyltransferase (adenine-specific) activity"/>
    <property type="evidence" value="ECO:0007669"/>
    <property type="project" value="UniProtKB-EC"/>
</dbReference>
<feature type="domain" description="N6 adenine-specific DNA methyltransferase N-terminal" evidence="10">
    <location>
        <begin position="9"/>
        <end position="147"/>
    </location>
</feature>
<dbReference type="PANTHER" id="PTHR42998">
    <property type="entry name" value="TYPE I RESTRICTION ENZYME HINDVIIP M PROTEIN-RELATED"/>
    <property type="match status" value="1"/>
</dbReference>
<keyword evidence="8" id="KW-0175">Coiled coil</keyword>
<evidence type="ECO:0000256" key="4">
    <source>
        <dbReference type="ARBA" id="ARBA00022679"/>
    </source>
</evidence>
<evidence type="ECO:0000313" key="11">
    <source>
        <dbReference type="EMBL" id="PPK59858.1"/>
    </source>
</evidence>
<keyword evidence="5" id="KW-0949">S-adenosyl-L-methionine</keyword>
<dbReference type="Gene3D" id="1.20.1260.30">
    <property type="match status" value="1"/>
</dbReference>
<protein>
    <recommendedName>
        <fullName evidence="2">site-specific DNA-methyltransferase (adenine-specific)</fullName>
        <ecNumber evidence="2">2.1.1.72</ecNumber>
    </recommendedName>
</protein>
<keyword evidence="6" id="KW-0680">Restriction system</keyword>
<reference evidence="11 12" key="1">
    <citation type="submission" date="2018-02" db="EMBL/GenBank/DDBJ databases">
        <title>Subsurface microbial communities from deep shales in Ohio and West Virginia, USA.</title>
        <authorList>
            <person name="Wrighton K."/>
        </authorList>
    </citation>
    <scope>NUCLEOTIDE SEQUENCE [LARGE SCALE GENOMIC DNA]</scope>
    <source>
        <strain evidence="11 12">MARC-MIP3H16</strain>
    </source>
</reference>
<dbReference type="GO" id="GO:0008170">
    <property type="term" value="F:N-methyltransferase activity"/>
    <property type="evidence" value="ECO:0007669"/>
    <property type="project" value="InterPro"/>
</dbReference>
<dbReference type="EC" id="2.1.1.72" evidence="2"/>
<evidence type="ECO:0000259" key="10">
    <source>
        <dbReference type="Pfam" id="PF12161"/>
    </source>
</evidence>
<dbReference type="InterPro" id="IPR029063">
    <property type="entry name" value="SAM-dependent_MTases_sf"/>
</dbReference>
<dbReference type="InterPro" id="IPR003356">
    <property type="entry name" value="DNA_methylase_A-5"/>
</dbReference>